<dbReference type="InterPro" id="IPR007492">
    <property type="entry name" value="LytTR_DNA-bd_dom"/>
</dbReference>
<comment type="caution">
    <text evidence="2">The sequence shown here is derived from an EMBL/GenBank/DDBJ whole genome shotgun (WGS) entry which is preliminary data.</text>
</comment>
<feature type="domain" description="HTH LytTR-type" evidence="1">
    <location>
        <begin position="123"/>
        <end position="226"/>
    </location>
</feature>
<organism evidence="2 3">
    <name type="scientific">Ureibacillus chungkukjangi</name>
    <dbReference type="NCBI Taxonomy" id="1202712"/>
    <lineage>
        <taxon>Bacteria</taxon>
        <taxon>Bacillati</taxon>
        <taxon>Bacillota</taxon>
        <taxon>Bacilli</taxon>
        <taxon>Bacillales</taxon>
        <taxon>Caryophanaceae</taxon>
        <taxon>Ureibacillus</taxon>
    </lineage>
</organism>
<dbReference type="SMART" id="SM00850">
    <property type="entry name" value="LytTR"/>
    <property type="match status" value="1"/>
</dbReference>
<keyword evidence="2" id="KW-0238">DNA-binding</keyword>
<name>A0A318TN43_9BACL</name>
<gene>
    <name evidence="2" type="ORF">BJ095_1103</name>
</gene>
<dbReference type="EMBL" id="QJTJ01000010">
    <property type="protein sequence ID" value="PYF06301.1"/>
    <property type="molecule type" value="Genomic_DNA"/>
</dbReference>
<dbReference type="OrthoDB" id="9802383at2"/>
<dbReference type="Gene3D" id="2.40.50.40">
    <property type="match status" value="1"/>
</dbReference>
<dbReference type="PROSITE" id="PS50930">
    <property type="entry name" value="HTH_LYTTR"/>
    <property type="match status" value="1"/>
</dbReference>
<dbReference type="GO" id="GO:0003677">
    <property type="term" value="F:DNA binding"/>
    <property type="evidence" value="ECO:0007669"/>
    <property type="project" value="UniProtKB-KW"/>
</dbReference>
<dbReference type="GO" id="GO:0000156">
    <property type="term" value="F:phosphorelay response regulator activity"/>
    <property type="evidence" value="ECO:0007669"/>
    <property type="project" value="InterPro"/>
</dbReference>
<reference evidence="2 3" key="1">
    <citation type="submission" date="2018-06" db="EMBL/GenBank/DDBJ databases">
        <title>Genomic Encyclopedia of Archaeal and Bacterial Type Strains, Phase II (KMG-II): from individual species to whole genera.</title>
        <authorList>
            <person name="Goeker M."/>
        </authorList>
    </citation>
    <scope>NUCLEOTIDE SEQUENCE [LARGE SCALE GENOMIC DNA]</scope>
    <source>
        <strain evidence="2 3">KACC 16626</strain>
    </source>
</reference>
<accession>A0A318TN43</accession>
<evidence type="ECO:0000259" key="1">
    <source>
        <dbReference type="PROSITE" id="PS50930"/>
    </source>
</evidence>
<sequence length="226" mass="26525">MEVGNIREMKEEFKGLEQYKVILEDWIPKDASIVIALGDTYVYYSPSTTHFHLKLSKEVHSKSTAAQVLENRHKTAILIDETIFGTAFYVIGYPIIIEHQEAALVVIFPSSYVPEKQEQYKFLTGKQDEDWVPVPIEQVSHIESLQKRTWFYAADDQYKINCTLKELQLKLPEYFLRIHRSYIINIYFIKRISKDLASNFFVELKNGSELPISQSYINDLRKFLEF</sequence>
<protein>
    <submittedName>
        <fullName evidence="2">LytTr DNA-binding domain-containing protein</fullName>
    </submittedName>
</protein>
<dbReference type="Pfam" id="PF04397">
    <property type="entry name" value="LytTR"/>
    <property type="match status" value="1"/>
</dbReference>
<dbReference type="InterPro" id="IPR046947">
    <property type="entry name" value="LytR-like"/>
</dbReference>
<dbReference type="Proteomes" id="UP000247416">
    <property type="component" value="Unassembled WGS sequence"/>
</dbReference>
<dbReference type="Gene3D" id="2.20.25.10">
    <property type="match status" value="1"/>
</dbReference>
<proteinExistence type="predicted"/>
<dbReference type="RefSeq" id="WP_107935212.1">
    <property type="nucleotide sequence ID" value="NZ_CP085009.1"/>
</dbReference>
<evidence type="ECO:0000313" key="3">
    <source>
        <dbReference type="Proteomes" id="UP000247416"/>
    </source>
</evidence>
<evidence type="ECO:0000313" key="2">
    <source>
        <dbReference type="EMBL" id="PYF06301.1"/>
    </source>
</evidence>
<dbReference type="PANTHER" id="PTHR37299:SF4">
    <property type="entry name" value="TRANSCRIPTIONAL REGULATOR"/>
    <property type="match status" value="1"/>
</dbReference>
<dbReference type="PANTHER" id="PTHR37299">
    <property type="entry name" value="TRANSCRIPTIONAL REGULATOR-RELATED"/>
    <property type="match status" value="1"/>
</dbReference>
<dbReference type="AlphaFoldDB" id="A0A318TN43"/>
<keyword evidence="3" id="KW-1185">Reference proteome</keyword>